<evidence type="ECO:0000313" key="2">
    <source>
        <dbReference type="WBParaSite" id="nRc.2.0.1.t38158-RA"/>
    </source>
</evidence>
<accession>A0A915KH49</accession>
<proteinExistence type="predicted"/>
<reference evidence="2" key="1">
    <citation type="submission" date="2022-11" db="UniProtKB">
        <authorList>
            <consortium name="WormBaseParasite"/>
        </authorList>
    </citation>
    <scope>IDENTIFICATION</scope>
</reference>
<sequence length="67" mass="7786">MTRVVVCRGQSSSWLWCSSCHNLTMTGSWRLTMGFQWGPKQEEHAKSGFKIRLLRAEGRNKNKMVKE</sequence>
<keyword evidence="1" id="KW-1185">Reference proteome</keyword>
<dbReference type="AlphaFoldDB" id="A0A915KH49"/>
<organism evidence="1 2">
    <name type="scientific">Romanomermis culicivorax</name>
    <name type="common">Nematode worm</name>
    <dbReference type="NCBI Taxonomy" id="13658"/>
    <lineage>
        <taxon>Eukaryota</taxon>
        <taxon>Metazoa</taxon>
        <taxon>Ecdysozoa</taxon>
        <taxon>Nematoda</taxon>
        <taxon>Enoplea</taxon>
        <taxon>Dorylaimia</taxon>
        <taxon>Mermithida</taxon>
        <taxon>Mermithoidea</taxon>
        <taxon>Mermithidae</taxon>
        <taxon>Romanomermis</taxon>
    </lineage>
</organism>
<dbReference type="WBParaSite" id="nRc.2.0.1.t38158-RA">
    <property type="protein sequence ID" value="nRc.2.0.1.t38158-RA"/>
    <property type="gene ID" value="nRc.2.0.1.g38158"/>
</dbReference>
<protein>
    <submittedName>
        <fullName evidence="2">Uncharacterized protein</fullName>
    </submittedName>
</protein>
<name>A0A915KH49_ROMCU</name>
<evidence type="ECO:0000313" key="1">
    <source>
        <dbReference type="Proteomes" id="UP000887565"/>
    </source>
</evidence>
<dbReference type="Proteomes" id="UP000887565">
    <property type="component" value="Unplaced"/>
</dbReference>